<evidence type="ECO:0000313" key="3">
    <source>
        <dbReference type="EMBL" id="CAF9922240.1"/>
    </source>
</evidence>
<keyword evidence="2" id="KW-0732">Signal</keyword>
<sequence length="239" mass="25296">MLCLSVAALGLTVLSINAAAVPLASPEAIASFMANLPTDDTADLASLMAREQSPSTLESQLDKRQNSPIQNSSMSGIIDSYIVNLQQAGFYPNANATVSKRDTLSLDTLLEKRSVPSIPLVMDLLAQHGFVPADGTNPTKSKRDVSDVGSALEKRTLPDISLVISRLAAHGFVPTGTGNSSNSTISKRDTTSDINVVIDQLQTYGFNTKDYMQGNFSSSLSSANTSTASSSISVESYDR</sequence>
<comment type="caution">
    <text evidence="3">The sequence shown here is derived from an EMBL/GenBank/DDBJ whole genome shotgun (WGS) entry which is preliminary data.</text>
</comment>
<evidence type="ECO:0000256" key="1">
    <source>
        <dbReference type="SAM" id="MobiDB-lite"/>
    </source>
</evidence>
<protein>
    <submittedName>
        <fullName evidence="3">Uncharacterized protein</fullName>
    </submittedName>
</protein>
<proteinExistence type="predicted"/>
<dbReference type="AlphaFoldDB" id="A0A8H3IIL5"/>
<accession>A0A8H3IIL5</accession>
<feature type="chain" id="PRO_5034916996" evidence="2">
    <location>
        <begin position="19"/>
        <end position="239"/>
    </location>
</feature>
<feature type="signal peptide" evidence="2">
    <location>
        <begin position="1"/>
        <end position="18"/>
    </location>
</feature>
<feature type="region of interest" description="Disordered" evidence="1">
    <location>
        <begin position="218"/>
        <end position="239"/>
    </location>
</feature>
<gene>
    <name evidence="3" type="ORF">IMSHALPRED_005633</name>
</gene>
<organism evidence="3 4">
    <name type="scientific">Imshaugia aleurites</name>
    <dbReference type="NCBI Taxonomy" id="172621"/>
    <lineage>
        <taxon>Eukaryota</taxon>
        <taxon>Fungi</taxon>
        <taxon>Dikarya</taxon>
        <taxon>Ascomycota</taxon>
        <taxon>Pezizomycotina</taxon>
        <taxon>Lecanoromycetes</taxon>
        <taxon>OSLEUM clade</taxon>
        <taxon>Lecanoromycetidae</taxon>
        <taxon>Lecanorales</taxon>
        <taxon>Lecanorineae</taxon>
        <taxon>Parmeliaceae</taxon>
        <taxon>Imshaugia</taxon>
    </lineage>
</organism>
<dbReference type="Proteomes" id="UP000664534">
    <property type="component" value="Unassembled WGS sequence"/>
</dbReference>
<dbReference type="OrthoDB" id="5358884at2759"/>
<evidence type="ECO:0000313" key="4">
    <source>
        <dbReference type="Proteomes" id="UP000664534"/>
    </source>
</evidence>
<evidence type="ECO:0000256" key="2">
    <source>
        <dbReference type="SAM" id="SignalP"/>
    </source>
</evidence>
<name>A0A8H3IIL5_9LECA</name>
<reference evidence="3" key="1">
    <citation type="submission" date="2021-03" db="EMBL/GenBank/DDBJ databases">
        <authorList>
            <person name="Tagirdzhanova G."/>
        </authorList>
    </citation>
    <scope>NUCLEOTIDE SEQUENCE</scope>
</reference>
<dbReference type="EMBL" id="CAJPDT010000030">
    <property type="protein sequence ID" value="CAF9922240.1"/>
    <property type="molecule type" value="Genomic_DNA"/>
</dbReference>
<keyword evidence="4" id="KW-1185">Reference proteome</keyword>
<feature type="region of interest" description="Disordered" evidence="1">
    <location>
        <begin position="51"/>
        <end position="71"/>
    </location>
</feature>